<dbReference type="InterPro" id="IPR036397">
    <property type="entry name" value="RNaseH_sf"/>
</dbReference>
<evidence type="ECO:0000313" key="4">
    <source>
        <dbReference type="Proteomes" id="UP000265427"/>
    </source>
</evidence>
<name>A0A397AVS4_APHAT</name>
<dbReference type="Proteomes" id="UP000265427">
    <property type="component" value="Unassembled WGS sequence"/>
</dbReference>
<feature type="region of interest" description="Disordered" evidence="1">
    <location>
        <begin position="437"/>
        <end position="486"/>
    </location>
</feature>
<dbReference type="InterPro" id="IPR056671">
    <property type="entry name" value="DUF7769"/>
</dbReference>
<feature type="compositionally biased region" description="Polar residues" evidence="1">
    <location>
        <begin position="442"/>
        <end position="455"/>
    </location>
</feature>
<accession>A0A397AVS4</accession>
<evidence type="ECO:0000256" key="1">
    <source>
        <dbReference type="SAM" id="MobiDB-lite"/>
    </source>
</evidence>
<evidence type="ECO:0000259" key="2">
    <source>
        <dbReference type="Pfam" id="PF24964"/>
    </source>
</evidence>
<dbReference type="PANTHER" id="PTHR47169">
    <property type="entry name" value="OS01G0541250 PROTEIN"/>
    <property type="match status" value="1"/>
</dbReference>
<dbReference type="AlphaFoldDB" id="A0A397AVS4"/>
<protein>
    <recommendedName>
        <fullName evidence="2">DUF7769 domain-containing protein</fullName>
    </recommendedName>
</protein>
<dbReference type="InterPro" id="IPR032675">
    <property type="entry name" value="LRR_dom_sf"/>
</dbReference>
<gene>
    <name evidence="3" type="ORF">DYB36_005749</name>
</gene>
<feature type="compositionally biased region" description="Polar residues" evidence="1">
    <location>
        <begin position="531"/>
        <end position="543"/>
    </location>
</feature>
<dbReference type="VEuPathDB" id="FungiDB:H257_19013"/>
<organism evidence="3 4">
    <name type="scientific">Aphanomyces astaci</name>
    <name type="common">Crayfish plague agent</name>
    <dbReference type="NCBI Taxonomy" id="112090"/>
    <lineage>
        <taxon>Eukaryota</taxon>
        <taxon>Sar</taxon>
        <taxon>Stramenopiles</taxon>
        <taxon>Oomycota</taxon>
        <taxon>Saprolegniomycetes</taxon>
        <taxon>Saprolegniales</taxon>
        <taxon>Verrucalvaceae</taxon>
        <taxon>Aphanomyces</taxon>
    </lineage>
</organism>
<feature type="region of interest" description="Disordered" evidence="1">
    <location>
        <begin position="531"/>
        <end position="612"/>
    </location>
</feature>
<feature type="domain" description="DUF7769" evidence="2">
    <location>
        <begin position="21"/>
        <end position="73"/>
    </location>
</feature>
<feature type="non-terminal residue" evidence="3">
    <location>
        <position position="750"/>
    </location>
</feature>
<proteinExistence type="predicted"/>
<dbReference type="GO" id="GO:0003676">
    <property type="term" value="F:nucleic acid binding"/>
    <property type="evidence" value="ECO:0007669"/>
    <property type="project" value="InterPro"/>
</dbReference>
<feature type="compositionally biased region" description="Basic residues" evidence="1">
    <location>
        <begin position="591"/>
        <end position="603"/>
    </location>
</feature>
<reference evidence="3 4" key="1">
    <citation type="submission" date="2018-08" db="EMBL/GenBank/DDBJ databases">
        <title>Aphanomyces genome sequencing and annotation.</title>
        <authorList>
            <person name="Minardi D."/>
            <person name="Oidtmann B."/>
            <person name="Van Der Giezen M."/>
            <person name="Studholme D.J."/>
        </authorList>
    </citation>
    <scope>NUCLEOTIDE SEQUENCE [LARGE SCALE GENOMIC DNA]</scope>
    <source>
        <strain evidence="3 4">Kv</strain>
    </source>
</reference>
<feature type="compositionally biased region" description="Basic and acidic residues" evidence="1">
    <location>
        <begin position="457"/>
        <end position="468"/>
    </location>
</feature>
<feature type="compositionally biased region" description="Polar residues" evidence="1">
    <location>
        <begin position="566"/>
        <end position="578"/>
    </location>
</feature>
<dbReference type="Gene3D" id="3.80.10.10">
    <property type="entry name" value="Ribonuclease Inhibitor"/>
    <property type="match status" value="1"/>
</dbReference>
<sequence length="750" mass="83078">MPSSRCESIGPTQSRVKAQNLTDAERQAMINMLLASSNGGKRKYGSVKGVADQFNCHRTTVSAVWNSWKAACAEGGSKMIASPPTSRMKGNCGAKTKWSAEVIEAAIKSVPFHKRQTTRALAFHSGVPRSTILRHMKRNRRLRCKSSYLRPLLTEDNKEERMKFALSFVKNHVFDDMHDVVHVDEKWFFLTKNKGKFYVYDDETLPHRQSKSKRFITKVMFLCAVARPRYDISIRRMFDGKIGMWPFVLKAPAQRNSKNRPRGTMLTEPQNVTAQVYQDMLLTRVIPAIKMKLPLVMKSSTVYIQQDNAGPHAKNSSQDMDIPGVTTAFHSNAASPETPPPSLEYPNGGKNTQHTAVVSLFPEHDEVHQTLQSETIDFCSSRSSRDCKRRLGGVSSAEKEDEIDALLTKFKISTDARSGVRDGLMSKYTPQLAHAYAETEVDPSSDSCREVTSPSVPERRMRDVKKALASDGGHSSSDEEPDEDADVAQQMKEAYFGVAARGKFFAKYAGLHAKPHCFMAVPHAPLALTLRTPSQPSEASPPQLTSPPKSPRGGHEHSAVDEGGTITPNSRQTDTHVSSLYEYQPPPAVMTKHHPPTSPRRRTTGGDNDVKMSPRTMFLSACLSNTGELPVALPILIRKHGTTAFDFSYQSLGDAFLVEFARALRDVPFVEAINVCDNRLTDRALNQLLQALETKPNLTKLDISMNQVGPRSAKTLKAYIGSAMCTLTHLGVCKADIDDSECAAFMVAFE</sequence>
<dbReference type="Gene3D" id="3.30.420.10">
    <property type="entry name" value="Ribonuclease H-like superfamily/Ribonuclease H"/>
    <property type="match status" value="1"/>
</dbReference>
<comment type="caution">
    <text evidence="3">The sequence shown here is derived from an EMBL/GenBank/DDBJ whole genome shotgun (WGS) entry which is preliminary data.</text>
</comment>
<dbReference type="Pfam" id="PF24964">
    <property type="entry name" value="DUF7769"/>
    <property type="match status" value="1"/>
</dbReference>
<dbReference type="SUPFAM" id="SSF52047">
    <property type="entry name" value="RNI-like"/>
    <property type="match status" value="1"/>
</dbReference>
<dbReference type="EMBL" id="QUSZ01005378">
    <property type="protein sequence ID" value="RHY09959.1"/>
    <property type="molecule type" value="Genomic_DNA"/>
</dbReference>
<evidence type="ECO:0000313" key="3">
    <source>
        <dbReference type="EMBL" id="RHY09959.1"/>
    </source>
</evidence>